<feature type="compositionally biased region" description="Polar residues" evidence="1">
    <location>
        <begin position="419"/>
        <end position="431"/>
    </location>
</feature>
<dbReference type="EMBL" id="CABITT030000008">
    <property type="protein sequence ID" value="VVB14330.1"/>
    <property type="molecule type" value="Genomic_DNA"/>
</dbReference>
<feature type="domain" description="DUF2828" evidence="2">
    <location>
        <begin position="8"/>
        <end position="171"/>
    </location>
</feature>
<reference evidence="4" key="1">
    <citation type="submission" date="2019-07" db="EMBL/GenBank/DDBJ databases">
        <authorList>
            <person name="Dittberner H."/>
        </authorList>
    </citation>
    <scope>NUCLEOTIDE SEQUENCE [LARGE SCALE GENOMIC DNA]</scope>
</reference>
<comment type="caution">
    <text evidence="4">The sequence shown here is derived from an EMBL/GenBank/DDBJ whole genome shotgun (WGS) entry which is preliminary data.</text>
</comment>
<evidence type="ECO:0000313" key="5">
    <source>
        <dbReference type="Proteomes" id="UP000489600"/>
    </source>
</evidence>
<evidence type="ECO:0008006" key="6">
    <source>
        <dbReference type="Google" id="ProtNLM"/>
    </source>
</evidence>
<evidence type="ECO:0000313" key="4">
    <source>
        <dbReference type="EMBL" id="VVB14330.1"/>
    </source>
</evidence>
<feature type="domain" description="DUF7788" evidence="3">
    <location>
        <begin position="173"/>
        <end position="375"/>
    </location>
</feature>
<proteinExistence type="predicted"/>
<dbReference type="Gene3D" id="3.40.50.410">
    <property type="entry name" value="von Willebrand factor, type A domain"/>
    <property type="match status" value="1"/>
</dbReference>
<gene>
    <name evidence="4" type="ORF">ANE_LOCUS24774</name>
</gene>
<dbReference type="PIRSF" id="PIRSF015417">
    <property type="entry name" value="T31B5_30_vWA"/>
    <property type="match status" value="1"/>
</dbReference>
<dbReference type="AlphaFoldDB" id="A0A565CKT9"/>
<protein>
    <recommendedName>
        <fullName evidence="6">DUF2828 domain-containing protein</fullName>
    </recommendedName>
</protein>
<dbReference type="Proteomes" id="UP000489600">
    <property type="component" value="Unassembled WGS sequence"/>
</dbReference>
<name>A0A565CKT9_9BRAS</name>
<feature type="region of interest" description="Disordered" evidence="1">
    <location>
        <begin position="403"/>
        <end position="431"/>
    </location>
</feature>
<evidence type="ECO:0000259" key="2">
    <source>
        <dbReference type="Pfam" id="PF11443"/>
    </source>
</evidence>
<evidence type="ECO:0000256" key="1">
    <source>
        <dbReference type="SAM" id="MobiDB-lite"/>
    </source>
</evidence>
<dbReference type="OrthoDB" id="1149618at2759"/>
<dbReference type="InterPro" id="IPR058580">
    <property type="entry name" value="DUF2828"/>
</dbReference>
<accession>A0A565CKT9</accession>
<dbReference type="PANTHER" id="PTHR31373">
    <property type="entry name" value="OS06G0652100 PROTEIN"/>
    <property type="match status" value="1"/>
</dbReference>
<dbReference type="InterPro" id="IPR036465">
    <property type="entry name" value="vWFA_dom_sf"/>
</dbReference>
<dbReference type="Pfam" id="PF11443">
    <property type="entry name" value="DUF2828"/>
    <property type="match status" value="1"/>
</dbReference>
<keyword evidence="5" id="KW-1185">Reference proteome</keyword>
<dbReference type="PANTHER" id="PTHR31373:SF17">
    <property type="entry name" value="OS06G0652100 PROTEIN"/>
    <property type="match status" value="1"/>
</dbReference>
<dbReference type="Pfam" id="PF25043">
    <property type="entry name" value="DUF7788"/>
    <property type="match status" value="1"/>
</dbReference>
<dbReference type="InterPro" id="IPR056690">
    <property type="entry name" value="DUF7788"/>
</dbReference>
<dbReference type="SUPFAM" id="SSF53300">
    <property type="entry name" value="vWA-like"/>
    <property type="match status" value="1"/>
</dbReference>
<sequence length="446" mass="51070">MEFSTSGETYKISLAAKWCPSIDSCFDKATLIYESIAKKLFPRESFPEYEGVEEAHYGYRVRDRLRKQVLVPLRKTLQLPEVYMGASDWNSLPYNRVASVAMKSYKEIFLKHDEERFEQYLEDAKSGKTKIAAGAVLPHEIIGELNGGDGGQVAELQWKRMVDDTRKKGSLTNCIAISDVSRSMSGTPMEVSVALGLLVSELSEDPWRGMLITFSKNPELHLVKGDDLRTKTEFVRRMKWNMNTDFQKVFDLILKVAVEGRLKPEEMIKRVFVFSDMEFDQARVNRYRRYGRCYEVSTSRNGGWETDYEAIVRKYRENGYGEAVPEIVFWNLRDSGSTPVTGSENGVALVSGFSKNLIKMFLDNDGGISPMKIMEVAISGEEYEKLVVIENDVISNKPTRYKRKNRMKPKVISQPKPATYQSRGRTQTTNQMPLKNRFDAFMDLDQ</sequence>
<dbReference type="InterPro" id="IPR011205">
    <property type="entry name" value="UCP015417_vWA"/>
</dbReference>
<evidence type="ECO:0000259" key="3">
    <source>
        <dbReference type="Pfam" id="PF25043"/>
    </source>
</evidence>
<organism evidence="4 5">
    <name type="scientific">Arabis nemorensis</name>
    <dbReference type="NCBI Taxonomy" id="586526"/>
    <lineage>
        <taxon>Eukaryota</taxon>
        <taxon>Viridiplantae</taxon>
        <taxon>Streptophyta</taxon>
        <taxon>Embryophyta</taxon>
        <taxon>Tracheophyta</taxon>
        <taxon>Spermatophyta</taxon>
        <taxon>Magnoliopsida</taxon>
        <taxon>eudicotyledons</taxon>
        <taxon>Gunneridae</taxon>
        <taxon>Pentapetalae</taxon>
        <taxon>rosids</taxon>
        <taxon>malvids</taxon>
        <taxon>Brassicales</taxon>
        <taxon>Brassicaceae</taxon>
        <taxon>Arabideae</taxon>
        <taxon>Arabis</taxon>
    </lineage>
</organism>